<evidence type="ECO:0000313" key="2">
    <source>
        <dbReference type="EMBL" id="KAI3548010.1"/>
    </source>
</evidence>
<organism evidence="2 3">
    <name type="scientific">Colletotrichum abscissum</name>
    <dbReference type="NCBI Taxonomy" id="1671311"/>
    <lineage>
        <taxon>Eukaryota</taxon>
        <taxon>Fungi</taxon>
        <taxon>Dikarya</taxon>
        <taxon>Ascomycota</taxon>
        <taxon>Pezizomycotina</taxon>
        <taxon>Sordariomycetes</taxon>
        <taxon>Hypocreomycetidae</taxon>
        <taxon>Glomerellales</taxon>
        <taxon>Glomerellaceae</taxon>
        <taxon>Colletotrichum</taxon>
        <taxon>Colletotrichum acutatum species complex</taxon>
    </lineage>
</organism>
<feature type="compositionally biased region" description="Basic and acidic residues" evidence="1">
    <location>
        <begin position="21"/>
        <end position="33"/>
    </location>
</feature>
<accession>A0A9P9XDU2</accession>
<evidence type="ECO:0000313" key="3">
    <source>
        <dbReference type="Proteomes" id="UP001056436"/>
    </source>
</evidence>
<name>A0A9P9XDU2_9PEZI</name>
<dbReference type="PANTHER" id="PTHR37535">
    <property type="entry name" value="FLUG DOMAIN PROTEIN"/>
    <property type="match status" value="1"/>
</dbReference>
<dbReference type="Pfam" id="PF11917">
    <property type="entry name" value="DUF3435"/>
    <property type="match status" value="1"/>
</dbReference>
<reference evidence="2" key="1">
    <citation type="submission" date="2019-01" db="EMBL/GenBank/DDBJ databases">
        <title>Colletotrichum abscissum LGMF1257.</title>
        <authorList>
            <person name="Baroncelli R."/>
        </authorList>
    </citation>
    <scope>NUCLEOTIDE SEQUENCE</scope>
    <source>
        <strain evidence="2">Ca142</strain>
    </source>
</reference>
<dbReference type="PANTHER" id="PTHR37535:SF4">
    <property type="entry name" value="FLUG DOMAIN-CONTAINING PROTEIN"/>
    <property type="match status" value="1"/>
</dbReference>
<dbReference type="AlphaFoldDB" id="A0A9P9XDU2"/>
<dbReference type="InterPro" id="IPR021842">
    <property type="entry name" value="DUF3435"/>
</dbReference>
<dbReference type="EMBL" id="SDAQ01000051">
    <property type="protein sequence ID" value="KAI3548010.1"/>
    <property type="molecule type" value="Genomic_DNA"/>
</dbReference>
<proteinExistence type="predicted"/>
<dbReference type="Proteomes" id="UP001056436">
    <property type="component" value="Unassembled WGS sequence"/>
</dbReference>
<feature type="region of interest" description="Disordered" evidence="1">
    <location>
        <begin position="21"/>
        <end position="40"/>
    </location>
</feature>
<gene>
    <name evidence="2" type="ORF">CABS02_08478</name>
</gene>
<sequence>MPRRAIATTNQNVAFLKHLADRENKNRDAERPEPLSAEQHASLRNKLKDVDFVRPKLSQETEINIGGILGKWKRYCADQKLGGWREALDSLTRETTMSFFLYVGERSNLRSSGSSRVYLRQFQQLYTTATGHYMDRNDVKEVYKFHDRVIVPHFNLRAPNTDGKPVLGVEDLRAILTFNIAYDMGIFQLERQRVQLAGCYQILCYTGARPGELVQNERKKPQDGSVDELFKTRGLESTNARHHNSPKSIEGDDEVGAEDEGSLLLNGLLLQETVGRGRPKALCYEDILLMIVRHPVTGAPTPAMAIKFVHHKGADNKPKPYVDDLSCACRGLTSYRTIFYFTPAKKLIFCAVSTIIALALHDHAFDAASLTSASRILRAQIRGPTQCTPLRWKASMLKTPVFRRIHGTQLAADEAMPYSKLRDDMGRQSLDAGFEKRWTPRFARRGAANAANGNAPDAVRDQMMRHDPKFATFHNAYINQNVNFDLQNTFLEEDAENQMYKLFAHVSLTRDPRATSNMVPVELWNDLEPDRAIVKMQRRRAELKDGQYRIKGKDKEAEIRMLTNQIRLMEARRDSHIVKEYRDYYFHNRPTWDIEAQARGEEQEEYVEPEIDLRIPERRRLAEILCHQSDDWTQDDVLQQRIEAIDLMVVLCDKRESAKRDRLRPRARAEPPVAEDVHPPMTVPLVLNAKQCPVCVGDERLPLEERTFKYCRTTVRNDHFDDQHLEERERTVTNGGVIRCNHPQCRDEPRFQKMESLDAFRNHVRVKHGVSLRTTVQVAQRRENKARHRRMRQGFV</sequence>
<protein>
    <submittedName>
        <fullName evidence="2">FluG domain-containing protein</fullName>
    </submittedName>
</protein>
<dbReference type="OrthoDB" id="4485682at2759"/>
<comment type="caution">
    <text evidence="2">The sequence shown here is derived from an EMBL/GenBank/DDBJ whole genome shotgun (WGS) entry which is preliminary data.</text>
</comment>
<feature type="region of interest" description="Disordered" evidence="1">
    <location>
        <begin position="233"/>
        <end position="254"/>
    </location>
</feature>
<evidence type="ECO:0000256" key="1">
    <source>
        <dbReference type="SAM" id="MobiDB-lite"/>
    </source>
</evidence>
<keyword evidence="3" id="KW-1185">Reference proteome</keyword>